<feature type="region of interest" description="Disordered" evidence="1">
    <location>
        <begin position="26"/>
        <end position="45"/>
    </location>
</feature>
<evidence type="ECO:0000313" key="2">
    <source>
        <dbReference type="EMBL" id="KAL2343101.1"/>
    </source>
</evidence>
<protein>
    <submittedName>
        <fullName evidence="2">Uncharacterized protein</fullName>
    </submittedName>
</protein>
<reference evidence="2 3" key="1">
    <citation type="submission" date="2024-08" db="EMBL/GenBank/DDBJ databases">
        <title>Insights into the chromosomal genome structure of Flemingia macrophylla.</title>
        <authorList>
            <person name="Ding Y."/>
            <person name="Zhao Y."/>
            <person name="Bi W."/>
            <person name="Wu M."/>
            <person name="Zhao G."/>
            <person name="Gong Y."/>
            <person name="Li W."/>
            <person name="Zhang P."/>
        </authorList>
    </citation>
    <scope>NUCLEOTIDE SEQUENCE [LARGE SCALE GENOMIC DNA]</scope>
    <source>
        <strain evidence="2">DYQJB</strain>
        <tissue evidence="2">Leaf</tissue>
    </source>
</reference>
<evidence type="ECO:0000256" key="1">
    <source>
        <dbReference type="SAM" id="MobiDB-lite"/>
    </source>
</evidence>
<organism evidence="2 3">
    <name type="scientific">Flemingia macrophylla</name>
    <dbReference type="NCBI Taxonomy" id="520843"/>
    <lineage>
        <taxon>Eukaryota</taxon>
        <taxon>Viridiplantae</taxon>
        <taxon>Streptophyta</taxon>
        <taxon>Embryophyta</taxon>
        <taxon>Tracheophyta</taxon>
        <taxon>Spermatophyta</taxon>
        <taxon>Magnoliopsida</taxon>
        <taxon>eudicotyledons</taxon>
        <taxon>Gunneridae</taxon>
        <taxon>Pentapetalae</taxon>
        <taxon>rosids</taxon>
        <taxon>fabids</taxon>
        <taxon>Fabales</taxon>
        <taxon>Fabaceae</taxon>
        <taxon>Papilionoideae</taxon>
        <taxon>50 kb inversion clade</taxon>
        <taxon>NPAAA clade</taxon>
        <taxon>indigoferoid/millettioid clade</taxon>
        <taxon>Phaseoleae</taxon>
        <taxon>Flemingia</taxon>
    </lineage>
</organism>
<sequence length="105" mass="12600">MAYQNYNHVWRYPSESEEYQVEDPPIEVRPRHHSHRHHNKGRVAFRNNYEYEAPIAEQVETNFESTTRFNANHNAYKSVDQEADAFIEHEHERMKLARLMSTRGA</sequence>
<keyword evidence="3" id="KW-1185">Reference proteome</keyword>
<dbReference type="EMBL" id="JBGMDY010000002">
    <property type="protein sequence ID" value="KAL2343101.1"/>
    <property type="molecule type" value="Genomic_DNA"/>
</dbReference>
<proteinExistence type="predicted"/>
<feature type="compositionally biased region" description="Basic residues" evidence="1">
    <location>
        <begin position="30"/>
        <end position="43"/>
    </location>
</feature>
<dbReference type="Proteomes" id="UP001603857">
    <property type="component" value="Unassembled WGS sequence"/>
</dbReference>
<gene>
    <name evidence="2" type="ORF">Fmac_004386</name>
</gene>
<comment type="caution">
    <text evidence="2">The sequence shown here is derived from an EMBL/GenBank/DDBJ whole genome shotgun (WGS) entry which is preliminary data.</text>
</comment>
<dbReference type="AlphaFoldDB" id="A0ABD1N4W3"/>
<evidence type="ECO:0000313" key="3">
    <source>
        <dbReference type="Proteomes" id="UP001603857"/>
    </source>
</evidence>
<accession>A0ABD1N4W3</accession>
<name>A0ABD1N4W3_9FABA</name>